<dbReference type="GeneID" id="68120885"/>
<keyword evidence="7" id="KW-1185">Reference proteome</keyword>
<dbReference type="SUPFAM" id="SSF46689">
    <property type="entry name" value="Homeodomain-like"/>
    <property type="match status" value="1"/>
</dbReference>
<sequence>MRRTTTTSSSSSSPPPSSPQQQQNHSQQASMPSNSSNFTYSQNSASGTNSHTINHSNNNNNNSMLFSAMMMDAFQNNLNNQHSHTTTSSIIGTTHRPQISLYHSFDDDPYCPPTQSLNNNNNIGMQNYRNETGNSEHDTKKRKNGTIEDSSNKKIKKDRHPSLTGTVEIVGATTTSQKPKRLVWTPSLHDLFVKAVDKLGLYEARPKEILQLMNVDHITTTHIKSHLQKYRSQFKKGNGANQNVAPSNSSNSLNNQEENSADGTGDEQDVASARLSPTRVHVKSEQQSTTSHSSSSSSSGHHPHVNNQANMTTTNSSNAHTPQPNTNHDLIFGNLSDMFPLIGQQQVEYLKDLLTSVSVNANSAGNNNNNTLPSTSNTTNSITVNVQPSFPYNTSSATTSGQSVNTLPPNFHIIQVNNNASPQHPIGFNAVLDQNGNLNTSYNPMTCHNDNEHLNEYLGILRQICKSEHDIYQIFEKMQEGVRDQRDLNFVIEGFRLGFLCGIRFHNNFSSTTNTSFTTSNQQQQPTNNASSPSTNPSHSYNRHHQ</sequence>
<feature type="compositionally biased region" description="Low complexity" evidence="4">
    <location>
        <begin position="48"/>
        <end position="61"/>
    </location>
</feature>
<feature type="compositionally biased region" description="Polar residues" evidence="4">
    <location>
        <begin position="113"/>
        <end position="133"/>
    </location>
</feature>
<feature type="region of interest" description="Disordered" evidence="4">
    <location>
        <begin position="1"/>
        <end position="61"/>
    </location>
</feature>
<dbReference type="PANTHER" id="PTHR31442">
    <property type="entry name" value="HOMEODOMAIN-LIKE SUPERFAMILY PROTEIN-RELATED"/>
    <property type="match status" value="1"/>
</dbReference>
<dbReference type="VEuPathDB" id="AmoebaDB:NfTy_027260"/>
<feature type="compositionally biased region" description="Low complexity" evidence="4">
    <location>
        <begin position="514"/>
        <end position="540"/>
    </location>
</feature>
<feature type="region of interest" description="Disordered" evidence="4">
    <location>
        <begin position="104"/>
        <end position="161"/>
    </location>
</feature>
<dbReference type="GO" id="GO:0003700">
    <property type="term" value="F:DNA-binding transcription factor activity"/>
    <property type="evidence" value="ECO:0007669"/>
    <property type="project" value="InterPro"/>
</dbReference>
<feature type="region of interest" description="Disordered" evidence="4">
    <location>
        <begin position="236"/>
        <end position="329"/>
    </location>
</feature>
<evidence type="ECO:0000313" key="7">
    <source>
        <dbReference type="Proteomes" id="UP000444721"/>
    </source>
</evidence>
<dbReference type="InterPro" id="IPR017930">
    <property type="entry name" value="Myb_dom"/>
</dbReference>
<dbReference type="NCBIfam" id="TIGR01557">
    <property type="entry name" value="myb_SHAQKYF"/>
    <property type="match status" value="1"/>
</dbReference>
<feature type="compositionally biased region" description="Polar residues" evidence="4">
    <location>
        <begin position="24"/>
        <end position="47"/>
    </location>
</feature>
<gene>
    <name evidence="6" type="ORF">FDP41_013670</name>
</gene>
<dbReference type="VEuPathDB" id="AmoebaDB:FDP41_013670"/>
<dbReference type="AlphaFoldDB" id="A0A6A5BYJ8"/>
<dbReference type="Proteomes" id="UP000444721">
    <property type="component" value="Unassembled WGS sequence"/>
</dbReference>
<dbReference type="VEuPathDB" id="AmoebaDB:NF0043580"/>
<keyword evidence="2" id="KW-0804">Transcription</keyword>
<dbReference type="PROSITE" id="PS51294">
    <property type="entry name" value="HTH_MYB"/>
    <property type="match status" value="1"/>
</dbReference>
<dbReference type="Pfam" id="PF00249">
    <property type="entry name" value="Myb_DNA-binding"/>
    <property type="match status" value="1"/>
</dbReference>
<reference evidence="6 7" key="1">
    <citation type="journal article" date="2019" name="Sci. Rep.">
        <title>Nanopore sequencing improves the draft genome of the human pathogenic amoeba Naegleria fowleri.</title>
        <authorList>
            <person name="Liechti N."/>
            <person name="Schurch N."/>
            <person name="Bruggmann R."/>
            <person name="Wittwer M."/>
        </authorList>
    </citation>
    <scope>NUCLEOTIDE SEQUENCE [LARGE SCALE GENOMIC DNA]</scope>
    <source>
        <strain evidence="6 7">ATCC 30894</strain>
    </source>
</reference>
<dbReference type="OrthoDB" id="515430at2759"/>
<comment type="caution">
    <text evidence="6">The sequence shown here is derived from an EMBL/GenBank/DDBJ whole genome shotgun (WGS) entry which is preliminary data.</text>
</comment>
<evidence type="ECO:0000259" key="5">
    <source>
        <dbReference type="PROSITE" id="PS51294"/>
    </source>
</evidence>
<dbReference type="PANTHER" id="PTHR31442:SF29">
    <property type="entry name" value="HOMEODOMAIN-LIKE SUPERFAMILY PROTEIN"/>
    <property type="match status" value="1"/>
</dbReference>
<evidence type="ECO:0000256" key="4">
    <source>
        <dbReference type="SAM" id="MobiDB-lite"/>
    </source>
</evidence>
<name>A0A6A5BYJ8_NAEFO</name>
<feature type="compositionally biased region" description="Low complexity" evidence="4">
    <location>
        <begin position="285"/>
        <end position="299"/>
    </location>
</feature>
<keyword evidence="1" id="KW-0805">Transcription regulation</keyword>
<accession>A0A6A5BYJ8</accession>
<dbReference type="Gene3D" id="1.10.10.60">
    <property type="entry name" value="Homeodomain-like"/>
    <property type="match status" value="1"/>
</dbReference>
<organism evidence="6 7">
    <name type="scientific">Naegleria fowleri</name>
    <name type="common">Brain eating amoeba</name>
    <dbReference type="NCBI Taxonomy" id="5763"/>
    <lineage>
        <taxon>Eukaryota</taxon>
        <taxon>Discoba</taxon>
        <taxon>Heterolobosea</taxon>
        <taxon>Tetramitia</taxon>
        <taxon>Eutetramitia</taxon>
        <taxon>Vahlkampfiidae</taxon>
        <taxon>Naegleria</taxon>
    </lineage>
</organism>
<feature type="compositionally biased region" description="Low complexity" evidence="4">
    <location>
        <begin position="247"/>
        <end position="258"/>
    </location>
</feature>
<dbReference type="InterPro" id="IPR009057">
    <property type="entry name" value="Homeodomain-like_sf"/>
</dbReference>
<feature type="compositionally biased region" description="Low complexity" evidence="4">
    <location>
        <begin position="1"/>
        <end position="12"/>
    </location>
</feature>
<dbReference type="RefSeq" id="XP_044565169.1">
    <property type="nucleotide sequence ID" value="XM_044704326.1"/>
</dbReference>
<dbReference type="OMA" id="DHITTTH"/>
<evidence type="ECO:0000256" key="3">
    <source>
        <dbReference type="ARBA" id="ARBA00023242"/>
    </source>
</evidence>
<dbReference type="InterPro" id="IPR006447">
    <property type="entry name" value="Myb_dom_plants"/>
</dbReference>
<dbReference type="InterPro" id="IPR001005">
    <property type="entry name" value="SANT/Myb"/>
</dbReference>
<protein>
    <recommendedName>
        <fullName evidence="5">HTH myb-type domain-containing protein</fullName>
    </recommendedName>
</protein>
<evidence type="ECO:0000256" key="2">
    <source>
        <dbReference type="ARBA" id="ARBA00023163"/>
    </source>
</evidence>
<feature type="compositionally biased region" description="Polar residues" evidence="4">
    <location>
        <begin position="305"/>
        <end position="328"/>
    </location>
</feature>
<feature type="region of interest" description="Disordered" evidence="4">
    <location>
        <begin position="514"/>
        <end position="546"/>
    </location>
</feature>
<feature type="domain" description="HTH myb-type" evidence="5">
    <location>
        <begin position="180"/>
        <end position="235"/>
    </location>
</feature>
<keyword evidence="3" id="KW-0539">Nucleus</keyword>
<evidence type="ECO:0000313" key="6">
    <source>
        <dbReference type="EMBL" id="KAF0980456.1"/>
    </source>
</evidence>
<evidence type="ECO:0000256" key="1">
    <source>
        <dbReference type="ARBA" id="ARBA00023015"/>
    </source>
</evidence>
<dbReference type="GO" id="GO:0003677">
    <property type="term" value="F:DNA binding"/>
    <property type="evidence" value="ECO:0007669"/>
    <property type="project" value="InterPro"/>
</dbReference>
<dbReference type="FunFam" id="1.10.10.60:FF:000007">
    <property type="entry name" value="Two-component response regulator"/>
    <property type="match status" value="1"/>
</dbReference>
<proteinExistence type="predicted"/>
<dbReference type="EMBL" id="VFQX01000019">
    <property type="protein sequence ID" value="KAF0980456.1"/>
    <property type="molecule type" value="Genomic_DNA"/>
</dbReference>
<dbReference type="InterPro" id="IPR044841">
    <property type="entry name" value="LUX/BOA-like"/>
</dbReference>